<dbReference type="Proteomes" id="UP000199468">
    <property type="component" value="Unassembled WGS sequence"/>
</dbReference>
<organism evidence="1 2">
    <name type="scientific">Bosea robiniae</name>
    <dbReference type="NCBI Taxonomy" id="1036780"/>
    <lineage>
        <taxon>Bacteria</taxon>
        <taxon>Pseudomonadati</taxon>
        <taxon>Pseudomonadota</taxon>
        <taxon>Alphaproteobacteria</taxon>
        <taxon>Hyphomicrobiales</taxon>
        <taxon>Boseaceae</taxon>
        <taxon>Bosea</taxon>
    </lineage>
</organism>
<dbReference type="EMBL" id="FNBZ01000003">
    <property type="protein sequence ID" value="SDG27975.1"/>
    <property type="molecule type" value="Genomic_DNA"/>
</dbReference>
<dbReference type="SUPFAM" id="SSF52540">
    <property type="entry name" value="P-loop containing nucleoside triphosphate hydrolases"/>
    <property type="match status" value="1"/>
</dbReference>
<name>A0ABY0NWP9_9HYPH</name>
<protein>
    <recommendedName>
        <fullName evidence="3">NACHT domain-containing protein</fullName>
    </recommendedName>
</protein>
<evidence type="ECO:0008006" key="3">
    <source>
        <dbReference type="Google" id="ProtNLM"/>
    </source>
</evidence>
<reference evidence="1 2" key="1">
    <citation type="submission" date="2016-10" db="EMBL/GenBank/DDBJ databases">
        <authorList>
            <person name="Varghese N."/>
            <person name="Submissions S."/>
        </authorList>
    </citation>
    <scope>NUCLEOTIDE SEQUENCE [LARGE SCALE GENOMIC DNA]</scope>
    <source>
        <strain evidence="1 2">DSM 26672</strain>
    </source>
</reference>
<evidence type="ECO:0000313" key="1">
    <source>
        <dbReference type="EMBL" id="SDG27975.1"/>
    </source>
</evidence>
<keyword evidence="2" id="KW-1185">Reference proteome</keyword>
<sequence length="269" mass="29501">MIQPKWQNFEDQIRGIATLIFGQNCTQGRIAGVNFDGVIERNDQETIAIEISQQNDLDKVRQGIGRLILAKQTLMADGVLLRGYIVLSKKPTQAMIDAAAAAKITVASAGQFAALFFQFPKYKNARLSASFGSSVNPLTGESDTVRYVPVSYQRIDNGKDIEIADICELLLSGKNIVLLGEYGSGKSRCVRESFSKLAETWDLTFQFPFAVNLRECWGLDRGDEIVRRGAYVLGLDELAGSCVKALNRDSLVLLLDGFDELGGPILELG</sequence>
<proteinExistence type="predicted"/>
<dbReference type="Gene3D" id="3.40.50.300">
    <property type="entry name" value="P-loop containing nucleotide triphosphate hydrolases"/>
    <property type="match status" value="1"/>
</dbReference>
<gene>
    <name evidence="1" type="ORF">SAMN05421844_103396</name>
</gene>
<evidence type="ECO:0000313" key="2">
    <source>
        <dbReference type="Proteomes" id="UP000199468"/>
    </source>
</evidence>
<dbReference type="RefSeq" id="WP_139163520.1">
    <property type="nucleotide sequence ID" value="NZ_FNBZ01000003.1"/>
</dbReference>
<accession>A0ABY0NWP9</accession>
<dbReference type="InterPro" id="IPR027417">
    <property type="entry name" value="P-loop_NTPase"/>
</dbReference>
<comment type="caution">
    <text evidence="1">The sequence shown here is derived from an EMBL/GenBank/DDBJ whole genome shotgun (WGS) entry which is preliminary data.</text>
</comment>